<dbReference type="PANTHER" id="PTHR16260:SF3">
    <property type="entry name" value="CHROMOSOME 14 OPEN READING FRAME 119-LIKE-RELATED"/>
    <property type="match status" value="1"/>
</dbReference>
<dbReference type="STRING" id="158441.A0A226EQ15"/>
<organism evidence="2 3">
    <name type="scientific">Folsomia candida</name>
    <name type="common">Springtail</name>
    <dbReference type="NCBI Taxonomy" id="158441"/>
    <lineage>
        <taxon>Eukaryota</taxon>
        <taxon>Metazoa</taxon>
        <taxon>Ecdysozoa</taxon>
        <taxon>Arthropoda</taxon>
        <taxon>Hexapoda</taxon>
        <taxon>Collembola</taxon>
        <taxon>Entomobryomorpha</taxon>
        <taxon>Isotomoidea</taxon>
        <taxon>Isotomidae</taxon>
        <taxon>Proisotominae</taxon>
        <taxon>Folsomia</taxon>
    </lineage>
</organism>
<dbReference type="Proteomes" id="UP000198287">
    <property type="component" value="Unassembled WGS sequence"/>
</dbReference>
<sequence>MSHRRRSYSNVLKSTEFGEEWSESQSSRRCGAITNEKEEERVKMEEIDKGSVGYLPLARITVSLVLMVPKSAISTISKPCPFLGNYQSLFTNRDDDLIYPQKVPSSRTTPTFHKRYNPPTMTSTYSPESQMNFVIQWFRGWSEFQKEDFVIVLSQLIKQGGDLDKNGVGDDATENNLVNGFKGLQTTSGRPPSLFTCQVKLFNEWWTSWPSAERDKMSVLFKEADPKFYTAVELEMNGESQKLNEDFMAVQKSEVDEKQMSSNGVINKQDAPVFNVTKVLINNGPSSFGSVDNNDNEDANNQDVGENHADNDDEGRQVTNGGNEGADEPIATEI</sequence>
<dbReference type="Pfam" id="PF14969">
    <property type="entry name" value="DUF4508"/>
    <property type="match status" value="1"/>
</dbReference>
<dbReference type="PANTHER" id="PTHR16260">
    <property type="entry name" value="SIMILAR TO 1700123O20RIK PROTEIN"/>
    <property type="match status" value="1"/>
</dbReference>
<dbReference type="AlphaFoldDB" id="A0A226EQ15"/>
<dbReference type="OrthoDB" id="6514241at2759"/>
<feature type="region of interest" description="Disordered" evidence="1">
    <location>
        <begin position="1"/>
        <end position="28"/>
    </location>
</feature>
<gene>
    <name evidence="2" type="ORF">Fcan01_05376</name>
</gene>
<keyword evidence="3" id="KW-1185">Reference proteome</keyword>
<accession>A0A226EQ15</accession>
<feature type="region of interest" description="Disordered" evidence="1">
    <location>
        <begin position="100"/>
        <end position="121"/>
    </location>
</feature>
<evidence type="ECO:0000313" key="2">
    <source>
        <dbReference type="EMBL" id="OXA58911.1"/>
    </source>
</evidence>
<feature type="compositionally biased region" description="Basic and acidic residues" evidence="1">
    <location>
        <begin position="305"/>
        <end position="316"/>
    </location>
</feature>
<evidence type="ECO:0000256" key="1">
    <source>
        <dbReference type="SAM" id="MobiDB-lite"/>
    </source>
</evidence>
<proteinExistence type="predicted"/>
<evidence type="ECO:0000313" key="3">
    <source>
        <dbReference type="Proteomes" id="UP000198287"/>
    </source>
</evidence>
<name>A0A226EQ15_FOLCA</name>
<comment type="caution">
    <text evidence="2">The sequence shown here is derived from an EMBL/GenBank/DDBJ whole genome shotgun (WGS) entry which is preliminary data.</text>
</comment>
<dbReference type="EMBL" id="LNIX01000002">
    <property type="protein sequence ID" value="OXA58911.1"/>
    <property type="molecule type" value="Genomic_DNA"/>
</dbReference>
<dbReference type="InterPro" id="IPR028019">
    <property type="entry name" value="DUF4508"/>
</dbReference>
<reference evidence="2 3" key="1">
    <citation type="submission" date="2015-12" db="EMBL/GenBank/DDBJ databases">
        <title>The genome of Folsomia candida.</title>
        <authorList>
            <person name="Faddeeva A."/>
            <person name="Derks M.F."/>
            <person name="Anvar Y."/>
            <person name="Smit S."/>
            <person name="Van Straalen N."/>
            <person name="Roelofs D."/>
        </authorList>
    </citation>
    <scope>NUCLEOTIDE SEQUENCE [LARGE SCALE GENOMIC DNA]</scope>
    <source>
        <strain evidence="2 3">VU population</strain>
        <tissue evidence="2">Whole body</tissue>
    </source>
</reference>
<protein>
    <submittedName>
        <fullName evidence="2">Uncharacterized protein</fullName>
    </submittedName>
</protein>
<feature type="region of interest" description="Disordered" evidence="1">
    <location>
        <begin position="285"/>
        <end position="334"/>
    </location>
</feature>